<keyword evidence="2" id="KW-0479">Metal-binding</keyword>
<keyword evidence="4" id="KW-0547">Nucleotide-binding</keyword>
<dbReference type="GO" id="GO:0005524">
    <property type="term" value="F:ATP binding"/>
    <property type="evidence" value="ECO:0007669"/>
    <property type="project" value="UniProtKB-UniRule"/>
</dbReference>
<protein>
    <recommendedName>
        <fullName evidence="1">1-phosphatidylinositol-3-phosphate 5-kinase</fullName>
        <ecNumber evidence="1">2.7.1.150</ecNumber>
    </recommendedName>
</protein>
<keyword evidence="8" id="KW-1185">Reference proteome</keyword>
<evidence type="ECO:0000256" key="3">
    <source>
        <dbReference type="ARBA" id="ARBA00022833"/>
    </source>
</evidence>
<dbReference type="PANTHER" id="PTHR45748">
    <property type="entry name" value="1-PHOSPHATIDYLINOSITOL 3-PHOSPHATE 5-KINASE-RELATED"/>
    <property type="match status" value="1"/>
</dbReference>
<proteinExistence type="predicted"/>
<dbReference type="InterPro" id="IPR002423">
    <property type="entry name" value="Cpn60/GroEL/TCP-1"/>
</dbReference>
<name>A0A2I0BBG7_9ASPA</name>
<evidence type="ECO:0000256" key="4">
    <source>
        <dbReference type="PROSITE-ProRule" id="PRU00781"/>
    </source>
</evidence>
<dbReference type="FunFam" id="3.50.7.10:FF:000007">
    <property type="entry name" value="1-phosphatidylinositol 3-phosphate 5-kinase isoform X1"/>
    <property type="match status" value="1"/>
</dbReference>
<dbReference type="PANTHER" id="PTHR45748:SF14">
    <property type="entry name" value="1-PHOSPHATIDYLINOSITOL-3-PHOSPHATE 5-KINASE FAB1C-RELATED"/>
    <property type="match status" value="1"/>
</dbReference>
<dbReference type="PROSITE" id="PS51455">
    <property type="entry name" value="PIPK"/>
    <property type="match status" value="1"/>
</dbReference>
<dbReference type="InterPro" id="IPR027409">
    <property type="entry name" value="GroEL-like_apical_dom_sf"/>
</dbReference>
<feature type="region of interest" description="Disordered" evidence="5">
    <location>
        <begin position="136"/>
        <end position="159"/>
    </location>
</feature>
<dbReference type="STRING" id="1088818.A0A2I0BBG7"/>
<dbReference type="InterPro" id="IPR027484">
    <property type="entry name" value="PInositol-4-P-5-kinase_N"/>
</dbReference>
<dbReference type="SMART" id="SM00330">
    <property type="entry name" value="PIPKc"/>
    <property type="match status" value="1"/>
</dbReference>
<dbReference type="Gene3D" id="3.30.800.10">
    <property type="entry name" value="Phosphatidylinositol Phosphate Kinase II Beta"/>
    <property type="match status" value="1"/>
</dbReference>
<dbReference type="GO" id="GO:0046854">
    <property type="term" value="P:phosphatidylinositol phosphate biosynthetic process"/>
    <property type="evidence" value="ECO:0007669"/>
    <property type="project" value="TreeGrafter"/>
</dbReference>
<evidence type="ECO:0000313" key="8">
    <source>
        <dbReference type="Proteomes" id="UP000236161"/>
    </source>
</evidence>
<dbReference type="EC" id="2.7.1.150" evidence="1"/>
<dbReference type="GO" id="GO:0000285">
    <property type="term" value="F:1-phosphatidylinositol-3-phosphate 5-kinase activity"/>
    <property type="evidence" value="ECO:0007669"/>
    <property type="project" value="UniProtKB-EC"/>
</dbReference>
<feature type="domain" description="PIPK" evidence="6">
    <location>
        <begin position="1337"/>
        <end position="1523"/>
    </location>
</feature>
<dbReference type="EMBL" id="KZ451896">
    <property type="protein sequence ID" value="PKA65136.1"/>
    <property type="molecule type" value="Genomic_DNA"/>
</dbReference>
<dbReference type="GO" id="GO:0008270">
    <property type="term" value="F:zinc ion binding"/>
    <property type="evidence" value="ECO:0007669"/>
    <property type="project" value="UniProtKB-KW"/>
</dbReference>
<dbReference type="SUPFAM" id="SSF56104">
    <property type="entry name" value="SAICAR synthase-like"/>
    <property type="match status" value="1"/>
</dbReference>
<dbReference type="SUPFAM" id="SSF52029">
    <property type="entry name" value="GroEL apical domain-like"/>
    <property type="match status" value="1"/>
</dbReference>
<dbReference type="OrthoDB" id="158357at2759"/>
<dbReference type="SUPFAM" id="SSF57903">
    <property type="entry name" value="FYVE/PHD zinc finger"/>
    <property type="match status" value="1"/>
</dbReference>
<evidence type="ECO:0000259" key="6">
    <source>
        <dbReference type="PROSITE" id="PS51455"/>
    </source>
</evidence>
<evidence type="ECO:0000256" key="2">
    <source>
        <dbReference type="ARBA" id="ARBA00022771"/>
    </source>
</evidence>
<evidence type="ECO:0000256" key="5">
    <source>
        <dbReference type="SAM" id="MobiDB-lite"/>
    </source>
</evidence>
<evidence type="ECO:0000313" key="7">
    <source>
        <dbReference type="EMBL" id="PKA65136.1"/>
    </source>
</evidence>
<dbReference type="InterPro" id="IPR011011">
    <property type="entry name" value="Znf_FYVE_PHD"/>
</dbReference>
<keyword evidence="2" id="KW-0863">Zinc-finger</keyword>
<dbReference type="Pfam" id="PF01504">
    <property type="entry name" value="PIP5K"/>
    <property type="match status" value="1"/>
</dbReference>
<evidence type="ECO:0000256" key="1">
    <source>
        <dbReference type="ARBA" id="ARBA00012009"/>
    </source>
</evidence>
<keyword evidence="4 7" id="KW-0808">Transferase</keyword>
<dbReference type="Pfam" id="PF00118">
    <property type="entry name" value="Cpn60_TCP1"/>
    <property type="match status" value="1"/>
</dbReference>
<dbReference type="Gene3D" id="3.50.7.10">
    <property type="entry name" value="GroEL"/>
    <property type="match status" value="1"/>
</dbReference>
<reference evidence="7 8" key="1">
    <citation type="journal article" date="2017" name="Nature">
        <title>The Apostasia genome and the evolution of orchids.</title>
        <authorList>
            <person name="Zhang G.Q."/>
            <person name="Liu K.W."/>
            <person name="Li Z."/>
            <person name="Lohaus R."/>
            <person name="Hsiao Y.Y."/>
            <person name="Niu S.C."/>
            <person name="Wang J.Y."/>
            <person name="Lin Y.C."/>
            <person name="Xu Q."/>
            <person name="Chen L.J."/>
            <person name="Yoshida K."/>
            <person name="Fujiwara S."/>
            <person name="Wang Z.W."/>
            <person name="Zhang Y.Q."/>
            <person name="Mitsuda N."/>
            <person name="Wang M."/>
            <person name="Liu G.H."/>
            <person name="Pecoraro L."/>
            <person name="Huang H.X."/>
            <person name="Xiao X.J."/>
            <person name="Lin M."/>
            <person name="Wu X.Y."/>
            <person name="Wu W.L."/>
            <person name="Chen Y.Y."/>
            <person name="Chang S.B."/>
            <person name="Sakamoto S."/>
            <person name="Ohme-Takagi M."/>
            <person name="Yagi M."/>
            <person name="Zeng S.J."/>
            <person name="Shen C.Y."/>
            <person name="Yeh C.M."/>
            <person name="Luo Y.B."/>
            <person name="Tsai W.C."/>
            <person name="Van de Peer Y."/>
            <person name="Liu Z.J."/>
        </authorList>
    </citation>
    <scope>NUCLEOTIDE SEQUENCE [LARGE SCALE GENOMIC DNA]</scope>
    <source>
        <strain evidence="8">cv. Shenzhen</strain>
        <tissue evidence="7">Stem</tissue>
    </source>
</reference>
<keyword evidence="4 7" id="KW-0418">Kinase</keyword>
<dbReference type="CDD" id="cd03334">
    <property type="entry name" value="Fab1_TCP"/>
    <property type="match status" value="1"/>
</dbReference>
<dbReference type="GO" id="GO:0010008">
    <property type="term" value="C:endosome membrane"/>
    <property type="evidence" value="ECO:0007669"/>
    <property type="project" value="TreeGrafter"/>
</dbReference>
<accession>A0A2I0BBG7</accession>
<sequence length="1523" mass="170090">MGVAIRPLIDLLVKLRSWSWDLSGSPEAKSWMSTLSDKETCLVCLSLAASQHCRRCGGTFCRKCAAGACVSEAGHLLELCGLCQSSITAITEVTGQEYEERLPLHDSSIGSPASQHTVFSPNSLAELQQFSSSSSLRCSTNRIDEEEDGDDSGTHFVSPTSEFSQDVFDIESSSMVYNNELYSFKSANSSPWDSPSRGCDNGDYKVSMSDQEDQGCSSKPSAEVGDSYYVYDNLLMYRSHVNQKAQQPLDLANNELIWYPPPPEVGNDDVADGFFEYSNDDDDVDRLGFEFLSSSFPGDAFPVREKFIDPHREHLRNAVHVHFTALVSQLLKDEKVELGSEKSRESWLEIVSSLALQAASFIKPDTRSGGSMDPTHYVKVKCVASGSPCDSTFVKGVVFTKNVKHKRMVSQHKCPRLLLLGGALEYQRASNKLASINTILEEEIDHLKMAVAKIEAHRPNVLLVEKSVSSYAQEYLLAKEISLVLNVKRSILETLSRCTGAQIVPSIDYIAMARLGHCEMFQVEKIVDCHPSKKSIKKLMYFEGCPRRLGCTVILRGPCLEKLKKVKRVVSLATFAAYHLSLETSFLADEGATLPKFRVPTAGSLSESLLNIDANITNTSSRGWLNSATVAENHHKADSWSRLSMQGLPPNCDVSYRNNKPLTADSEPTERSHSLNDMLNSDISSSYIGAFLHEIERTRSDDQFNEPSTPKHIVKNARIHEEEILHYEGMKNRNLARSDHLDVAEECFSAADNQSILVSLSSTCASKGTVCERSHLFRIKFYGSFDKPLGRFLHDDLFDQTSSCRSCKEPVEAHIHRYTHLQGSLSISVKKLTTMKLPGEQDGRIWMWHRCLNCEPKDGVPPATHRVVLSDSAWGLSFGKFLELSFSNTSTANRLSSCGHSLQKDCLRFFGFGNMVAFFRYSPVDILTIYLPRLVLDFSYHTIQGCLQNELSEILSSFDAVYTEVFNVLKKIEQKIIAVTEPVNAIIHKRVLELNDVLKRERNEYEILLKPSSENIQSPQVLDILELNRLRCSLLIDSVMWDRRLCLLDSFLKSKVPIANVHPQILDQSSHMSLTELGAESIVKEGCVDNSFEESGILKQKEEFGLQILECSSSSLVEMDLSIESVEGYAGAAGFSFISGQCFGRDGGQRVCGGKKADALCSESMSSLFSNLSDRIDLAWTGSSQSLTDLLAYNAESDSVPQLSLRNSPQYRKLMSPVRVHSFDSALRLQRKVNQGLSPLSLHLSPVKSFNFSGVSGCMASIPSNCGAYFGRSLTSLKGLNFLASHIPVFISSIDRVISDGARLLMPRGGPDNIVIPVYDNEPTSIICYAISSQEHTNFINHKATQHEVIFESDKSTAASARPSVSQFQVDELKPLADLKELHFRFSFGDEYSFHVDKVKFSVTCYYAKQFDAIRRKCCTNNLNFIRSMSRCKKWNAQGGKSNVYFAKSMDERFIIKQITRTELDSFEDFAPDYFNYLTESINSGSPTCLAKVLGIYQVWNLLFLYQPLYLHNFTVSFSLLIF</sequence>
<gene>
    <name evidence="7" type="primary">FAB1C</name>
    <name evidence="7" type="ORF">AXF42_Ash013257</name>
</gene>
<dbReference type="Proteomes" id="UP000236161">
    <property type="component" value="Unassembled WGS sequence"/>
</dbReference>
<keyword evidence="3" id="KW-0862">Zinc</keyword>
<keyword evidence="4" id="KW-0067">ATP-binding</keyword>
<organism evidence="7 8">
    <name type="scientific">Apostasia shenzhenica</name>
    <dbReference type="NCBI Taxonomy" id="1088818"/>
    <lineage>
        <taxon>Eukaryota</taxon>
        <taxon>Viridiplantae</taxon>
        <taxon>Streptophyta</taxon>
        <taxon>Embryophyta</taxon>
        <taxon>Tracheophyta</taxon>
        <taxon>Spermatophyta</taxon>
        <taxon>Magnoliopsida</taxon>
        <taxon>Liliopsida</taxon>
        <taxon>Asparagales</taxon>
        <taxon>Orchidaceae</taxon>
        <taxon>Apostasioideae</taxon>
        <taxon>Apostasia</taxon>
    </lineage>
</organism>
<dbReference type="InterPro" id="IPR002498">
    <property type="entry name" value="PInositol-4-P-4/5-kinase_core"/>
</dbReference>